<dbReference type="PANTHER" id="PTHR31170">
    <property type="entry name" value="BNAC04G53230D PROTEIN"/>
    <property type="match status" value="1"/>
</dbReference>
<dbReference type="Gramene" id="KFK32569">
    <property type="protein sequence ID" value="KFK32569"/>
    <property type="gene ID" value="AALP_AA6G260000"/>
</dbReference>
<evidence type="ECO:0000256" key="1">
    <source>
        <dbReference type="SAM" id="Phobius"/>
    </source>
</evidence>
<dbReference type="EMBL" id="CM002874">
    <property type="protein sequence ID" value="KFK32569.1"/>
    <property type="molecule type" value="Genomic_DNA"/>
</dbReference>
<accession>A0A087GRR7</accession>
<gene>
    <name evidence="2" type="ordered locus">AALP_Aa6g260000</name>
</gene>
<reference evidence="3" key="1">
    <citation type="journal article" date="2015" name="Nat. Plants">
        <title>Genome expansion of Arabis alpina linked with retrotransposition and reduced symmetric DNA methylation.</title>
        <authorList>
            <person name="Willing E.M."/>
            <person name="Rawat V."/>
            <person name="Mandakova T."/>
            <person name="Maumus F."/>
            <person name="James G.V."/>
            <person name="Nordstroem K.J."/>
            <person name="Becker C."/>
            <person name="Warthmann N."/>
            <person name="Chica C."/>
            <person name="Szarzynska B."/>
            <person name="Zytnicki M."/>
            <person name="Albani M.C."/>
            <person name="Kiefer C."/>
            <person name="Bergonzi S."/>
            <person name="Castaings L."/>
            <person name="Mateos J.L."/>
            <person name="Berns M.C."/>
            <person name="Bujdoso N."/>
            <person name="Piofczyk T."/>
            <person name="de Lorenzo L."/>
            <person name="Barrero-Sicilia C."/>
            <person name="Mateos I."/>
            <person name="Piednoel M."/>
            <person name="Hagmann J."/>
            <person name="Chen-Min-Tao R."/>
            <person name="Iglesias-Fernandez R."/>
            <person name="Schuster S.C."/>
            <person name="Alonso-Blanco C."/>
            <person name="Roudier F."/>
            <person name="Carbonero P."/>
            <person name="Paz-Ares J."/>
            <person name="Davis S.J."/>
            <person name="Pecinka A."/>
            <person name="Quesneville H."/>
            <person name="Colot V."/>
            <person name="Lysak M.A."/>
            <person name="Weigel D."/>
            <person name="Coupland G."/>
            <person name="Schneeberger K."/>
        </authorList>
    </citation>
    <scope>NUCLEOTIDE SEQUENCE [LARGE SCALE GENOMIC DNA]</scope>
    <source>
        <strain evidence="3">cv. Pajares</strain>
    </source>
</reference>
<dbReference type="AlphaFoldDB" id="A0A087GRR7"/>
<dbReference type="Proteomes" id="UP000029120">
    <property type="component" value="Chromosome 6"/>
</dbReference>
<dbReference type="OMA" id="MNSHANH"/>
<keyword evidence="3" id="KW-1185">Reference proteome</keyword>
<dbReference type="Pfam" id="PF03140">
    <property type="entry name" value="DUF247"/>
    <property type="match status" value="1"/>
</dbReference>
<feature type="transmembrane region" description="Helical" evidence="1">
    <location>
        <begin position="488"/>
        <end position="512"/>
    </location>
</feature>
<organism evidence="2 3">
    <name type="scientific">Arabis alpina</name>
    <name type="common">Alpine rock-cress</name>
    <dbReference type="NCBI Taxonomy" id="50452"/>
    <lineage>
        <taxon>Eukaryota</taxon>
        <taxon>Viridiplantae</taxon>
        <taxon>Streptophyta</taxon>
        <taxon>Embryophyta</taxon>
        <taxon>Tracheophyta</taxon>
        <taxon>Spermatophyta</taxon>
        <taxon>Magnoliopsida</taxon>
        <taxon>eudicotyledons</taxon>
        <taxon>Gunneridae</taxon>
        <taxon>Pentapetalae</taxon>
        <taxon>rosids</taxon>
        <taxon>malvids</taxon>
        <taxon>Brassicales</taxon>
        <taxon>Brassicaceae</taxon>
        <taxon>Arabideae</taxon>
        <taxon>Arabis</taxon>
    </lineage>
</organism>
<sequence length="528" mass="60083">MFFTGSTRFDSRFNYIWVFVLTRTGHAAGSRLNRVQPPVRSGIKNTGQKSNLCVITYRSQWLVFEKNARSLIYLSFFEKFRRRALGTSHCIFKIPEFLTCNKDNSYDYQPITVSIGPYHNGKQQLQSIEDHKHRFQEFFVLQAQRNGVSMVNLFRAVEVKEQQIRDSYSEDLVGFETEELIKMMVLDGCFLLTLLLIVADKLSFEDPILSLSWVLPSIRRDLLLLENQIPLFVLQTLLETANFPWTSGLNIMVCLNTIALEFFSYSFERASESRVVNHNVNNCGAEHLLDLIRRTFIPVPPETIIPCCSLNCGLCCSLNCGINPTPETKRFLKLVLSAKLLRSNGIKFERKKSSMVSTFLDISLSKQCELHIPEICLDNFISLVLLNCIAFEQFHAESPSYVTSYAMFMGSLINNERDAAFLGEEGIIQNYYGTDDEVCRFFKRITKDYAFDIKTSYLASVFAGVNEYTSHGYNVQCAGLKRTYCGSTWIICSSFAALALLLLTLLQVLYAAGFLTPRLQGKVNGKQG</sequence>
<dbReference type="PANTHER" id="PTHR31170:SF21">
    <property type="match status" value="1"/>
</dbReference>
<protein>
    <submittedName>
        <fullName evidence="2">Uncharacterized protein</fullName>
    </submittedName>
</protein>
<name>A0A087GRR7_ARAAL</name>
<proteinExistence type="predicted"/>
<keyword evidence="1" id="KW-1133">Transmembrane helix</keyword>
<dbReference type="InterPro" id="IPR004158">
    <property type="entry name" value="DUF247_pln"/>
</dbReference>
<dbReference type="OrthoDB" id="1589813at2759"/>
<keyword evidence="1" id="KW-0812">Transmembrane</keyword>
<dbReference type="eggNOG" id="ENOG502QQDR">
    <property type="taxonomic scope" value="Eukaryota"/>
</dbReference>
<evidence type="ECO:0000313" key="2">
    <source>
        <dbReference type="EMBL" id="KFK32569.1"/>
    </source>
</evidence>
<evidence type="ECO:0000313" key="3">
    <source>
        <dbReference type="Proteomes" id="UP000029120"/>
    </source>
</evidence>
<keyword evidence="1" id="KW-0472">Membrane</keyword>